<gene>
    <name evidence="3" type="ORF">CMV30_13120</name>
</gene>
<dbReference type="PANTHER" id="PTHR34219:SF3">
    <property type="entry name" value="BLL7967 PROTEIN"/>
    <property type="match status" value="1"/>
</dbReference>
<dbReference type="RefSeq" id="WP_096056462.1">
    <property type="nucleotide sequence ID" value="NZ_CP023344.1"/>
</dbReference>
<feature type="compositionally biased region" description="Pro residues" evidence="1">
    <location>
        <begin position="318"/>
        <end position="329"/>
    </location>
</feature>
<dbReference type="PANTHER" id="PTHR34219">
    <property type="entry name" value="IRON-REGULATED INNER MEMBRANE PROTEIN-RELATED"/>
    <property type="match status" value="1"/>
</dbReference>
<keyword evidence="2" id="KW-0812">Transmembrane</keyword>
<protein>
    <submittedName>
        <fullName evidence="3">Peptidase</fullName>
    </submittedName>
</protein>
<keyword evidence="4" id="KW-1185">Reference proteome</keyword>
<keyword evidence="2" id="KW-0472">Membrane</keyword>
<dbReference type="InterPro" id="IPR005625">
    <property type="entry name" value="PepSY-ass_TM"/>
</dbReference>
<feature type="region of interest" description="Disordered" evidence="1">
    <location>
        <begin position="285"/>
        <end position="329"/>
    </location>
</feature>
<dbReference type="OrthoDB" id="9816402at2"/>
<dbReference type="KEGG" id="vbh:CMV30_13120"/>
<sequence>MKTFRKILFWSHLVAGLISGLSIGIMCFTGTILAFEHELADWSERDARKVAVPADTTRLSIADLQRKLRETQPDFRATGLTLLNDPAAVVTFTAGRDGAVFANPYTGEFKQPASTKVHDFMHLMIDWHRFLGREGEQRPMGKLINGICNIAFFALAVTGLYLWMPRNWSWRGIKAVTFLNFKASGLARDFNWHNAIGFWSAPILIVLTLTAVPISFRWGGDLIYKIAGEEPPLRSAAGQAGPGGPANATPAFEIVRPSPDARPLPQDTLIASVQKDFPRWEQITVRTGGAQRGQRAGAPNTTATSPAQSAPAASAPTENPPAAPARPAPQPVTIIVRESDSLPRTATTTLTLNPFTGEVLKREGYADLSTARQIRSWTRYLHTGQALGWPGQLIAGLACLGGCFLVYTGFALSYRRFFKRRTAAK</sequence>
<accession>A0A290QKG4</accession>
<feature type="transmembrane region" description="Helical" evidence="2">
    <location>
        <begin position="196"/>
        <end position="216"/>
    </location>
</feature>
<keyword evidence="2" id="KW-1133">Transmembrane helix</keyword>
<dbReference type="AlphaFoldDB" id="A0A290QKG4"/>
<evidence type="ECO:0000256" key="2">
    <source>
        <dbReference type="SAM" id="Phobius"/>
    </source>
</evidence>
<evidence type="ECO:0000313" key="4">
    <source>
        <dbReference type="Proteomes" id="UP000217265"/>
    </source>
</evidence>
<evidence type="ECO:0000313" key="3">
    <source>
        <dbReference type="EMBL" id="ATC64831.1"/>
    </source>
</evidence>
<feature type="transmembrane region" description="Helical" evidence="2">
    <location>
        <begin position="7"/>
        <end position="35"/>
    </location>
</feature>
<feature type="transmembrane region" description="Helical" evidence="2">
    <location>
        <begin position="143"/>
        <end position="164"/>
    </location>
</feature>
<name>A0A290QKG4_9BACT</name>
<dbReference type="EMBL" id="CP023344">
    <property type="protein sequence ID" value="ATC64831.1"/>
    <property type="molecule type" value="Genomic_DNA"/>
</dbReference>
<feature type="compositionally biased region" description="Low complexity" evidence="1">
    <location>
        <begin position="288"/>
        <end position="317"/>
    </location>
</feature>
<organism evidence="3 4">
    <name type="scientific">Nibricoccus aquaticus</name>
    <dbReference type="NCBI Taxonomy" id="2576891"/>
    <lineage>
        <taxon>Bacteria</taxon>
        <taxon>Pseudomonadati</taxon>
        <taxon>Verrucomicrobiota</taxon>
        <taxon>Opitutia</taxon>
        <taxon>Opitutales</taxon>
        <taxon>Opitutaceae</taxon>
        <taxon>Nibricoccus</taxon>
    </lineage>
</organism>
<dbReference type="Pfam" id="PF03929">
    <property type="entry name" value="PepSY_TM"/>
    <property type="match status" value="1"/>
</dbReference>
<feature type="transmembrane region" description="Helical" evidence="2">
    <location>
        <begin position="393"/>
        <end position="412"/>
    </location>
</feature>
<evidence type="ECO:0000256" key="1">
    <source>
        <dbReference type="SAM" id="MobiDB-lite"/>
    </source>
</evidence>
<dbReference type="Proteomes" id="UP000217265">
    <property type="component" value="Chromosome"/>
</dbReference>
<feature type="region of interest" description="Disordered" evidence="1">
    <location>
        <begin position="234"/>
        <end position="265"/>
    </location>
</feature>
<reference evidence="3 4" key="1">
    <citation type="submission" date="2017-09" db="EMBL/GenBank/DDBJ databases">
        <title>Complete genome sequence of Verrucomicrobial strain HZ-65, isolated from freshwater.</title>
        <authorList>
            <person name="Choi A."/>
        </authorList>
    </citation>
    <scope>NUCLEOTIDE SEQUENCE [LARGE SCALE GENOMIC DNA]</scope>
    <source>
        <strain evidence="3 4">HZ-65</strain>
    </source>
</reference>
<proteinExistence type="predicted"/>